<dbReference type="EMBL" id="RBLG01000002">
    <property type="protein sequence ID" value="RKS53919.1"/>
    <property type="molecule type" value="Genomic_DNA"/>
</dbReference>
<evidence type="ECO:0000313" key="1">
    <source>
        <dbReference type="EMBL" id="RKS53919.1"/>
    </source>
</evidence>
<dbReference type="OrthoDB" id="9999094at2"/>
<reference evidence="1 2" key="1">
    <citation type="submission" date="2018-10" db="EMBL/GenBank/DDBJ databases">
        <title>Genomic Encyclopedia of Archaeal and Bacterial Type Strains, Phase II (KMG-II): from individual species to whole genera.</title>
        <authorList>
            <person name="Goeker M."/>
        </authorList>
    </citation>
    <scope>NUCLEOTIDE SEQUENCE [LARGE SCALE GENOMIC DNA]</scope>
    <source>
        <strain evidence="1 2">DSM 19839</strain>
    </source>
</reference>
<gene>
    <name evidence="1" type="ORF">BC962_2186</name>
</gene>
<comment type="caution">
    <text evidence="1">The sequence shown here is derived from an EMBL/GenBank/DDBJ whole genome shotgun (WGS) entry which is preliminary data.</text>
</comment>
<dbReference type="Proteomes" id="UP000276282">
    <property type="component" value="Unassembled WGS sequence"/>
</dbReference>
<proteinExistence type="predicted"/>
<accession>A0A495PYF7</accession>
<dbReference type="RefSeq" id="WP_121345987.1">
    <property type="nucleotide sequence ID" value="NZ_RBLG01000002.1"/>
</dbReference>
<organism evidence="1 2">
    <name type="scientific">Gillisia mitskevichiae</name>
    <dbReference type="NCBI Taxonomy" id="270921"/>
    <lineage>
        <taxon>Bacteria</taxon>
        <taxon>Pseudomonadati</taxon>
        <taxon>Bacteroidota</taxon>
        <taxon>Flavobacteriia</taxon>
        <taxon>Flavobacteriales</taxon>
        <taxon>Flavobacteriaceae</taxon>
        <taxon>Gillisia</taxon>
    </lineage>
</organism>
<evidence type="ECO:0000313" key="2">
    <source>
        <dbReference type="Proteomes" id="UP000276282"/>
    </source>
</evidence>
<sequence length="304" mass="36041">MIFNKNLIPKHEDVINEVTYFLVLWARDLNFDYYSEDYFFAASYDFIRGNDSSDPISYAIFQNEFIENELEIITENMEELKSIFLRYNVESSVMEIKDVKSFRKANDYDETLLTDLKSKSIMHQDLVKFIELRINKTSLTSLIDYCYVVYLDLYKIHQFLISKFDKSLQKSSEINLNLSQNETNNKSSNVQLSIAENAKVFNTVWEAVLYHSVLVEKDRKNYFRRKKDISELVKNMIKPDGKAISHNTFYQKLQKLNDARKGISDPKHGKYTMNDYKSVEERLKTEFPQAVSLLKLNYFYNELY</sequence>
<keyword evidence="2" id="KW-1185">Reference proteome</keyword>
<protein>
    <submittedName>
        <fullName evidence="1">Uncharacterized protein</fullName>
    </submittedName>
</protein>
<dbReference type="AlphaFoldDB" id="A0A495PYF7"/>
<name>A0A495PYF7_9FLAO</name>